<name>A0A0R2JI89_9LACO</name>
<sequence length="214" mass="25195">MPEHQFNPNMSITSFRSLYWYKTELINICKTYQLPTYGTKNELTTYIVRFLQGESVDCIKPVRQRRISGIQNPENITPSTPILQSGLSLNTITRQFFCTYYQVEKFSFTKAMGIKMRQIESTHDTDATVQDLINTYDHPVKNLTDNAEETTYEWNHFVHDFNQDARSKQFDKPLKVAAVLWHHVRDSTHSKIYQSQLLDDYHDELMPFLKNSQI</sequence>
<keyword evidence="2" id="KW-1185">Reference proteome</keyword>
<reference evidence="1 2" key="1">
    <citation type="journal article" date="2015" name="Genome Announc.">
        <title>Expanding the biotechnology potential of lactobacilli through comparative genomics of 213 strains and associated genera.</title>
        <authorList>
            <person name="Sun Z."/>
            <person name="Harris H.M."/>
            <person name="McCann A."/>
            <person name="Guo C."/>
            <person name="Argimon S."/>
            <person name="Zhang W."/>
            <person name="Yang X."/>
            <person name="Jeffery I.B."/>
            <person name="Cooney J.C."/>
            <person name="Kagawa T.F."/>
            <person name="Liu W."/>
            <person name="Song Y."/>
            <person name="Salvetti E."/>
            <person name="Wrobel A."/>
            <person name="Rasinkangas P."/>
            <person name="Parkhill J."/>
            <person name="Rea M.C."/>
            <person name="O'Sullivan O."/>
            <person name="Ritari J."/>
            <person name="Douillard F.P."/>
            <person name="Paul Ross R."/>
            <person name="Yang R."/>
            <person name="Briner A.E."/>
            <person name="Felis G.E."/>
            <person name="de Vos W.M."/>
            <person name="Barrangou R."/>
            <person name="Klaenhammer T.R."/>
            <person name="Caufield P.W."/>
            <person name="Cui Y."/>
            <person name="Zhang H."/>
            <person name="O'Toole P.W."/>
        </authorList>
    </citation>
    <scope>NUCLEOTIDE SEQUENCE [LARGE SCALE GENOMIC DNA]</scope>
    <source>
        <strain evidence="1 2">DSM 20014</strain>
    </source>
</reference>
<evidence type="ECO:0000313" key="2">
    <source>
        <dbReference type="Proteomes" id="UP000051673"/>
    </source>
</evidence>
<dbReference type="RefSeq" id="WP_057787890.1">
    <property type="nucleotide sequence ID" value="NZ_JQCD01000024.1"/>
</dbReference>
<dbReference type="AlphaFoldDB" id="A0A0R2JI89"/>
<organism evidence="1 2">
    <name type="scientific">Weissella minor</name>
    <dbReference type="NCBI Taxonomy" id="1620"/>
    <lineage>
        <taxon>Bacteria</taxon>
        <taxon>Bacillati</taxon>
        <taxon>Bacillota</taxon>
        <taxon>Bacilli</taxon>
        <taxon>Lactobacillales</taxon>
        <taxon>Lactobacillaceae</taxon>
        <taxon>Weissella</taxon>
    </lineage>
</organism>
<evidence type="ECO:0008006" key="3">
    <source>
        <dbReference type="Google" id="ProtNLM"/>
    </source>
</evidence>
<dbReference type="Proteomes" id="UP000051673">
    <property type="component" value="Unassembled WGS sequence"/>
</dbReference>
<accession>A0A0R2JI89</accession>
<protein>
    <recommendedName>
        <fullName evidence="3">SAP domain-containing protein</fullName>
    </recommendedName>
</protein>
<dbReference type="PATRIC" id="fig|1620.3.peg.523"/>
<dbReference type="EMBL" id="JQCD01000024">
    <property type="protein sequence ID" value="KRN77003.1"/>
    <property type="molecule type" value="Genomic_DNA"/>
</dbReference>
<dbReference type="OrthoDB" id="9778090at2"/>
<comment type="caution">
    <text evidence="1">The sequence shown here is derived from an EMBL/GenBank/DDBJ whole genome shotgun (WGS) entry which is preliminary data.</text>
</comment>
<evidence type="ECO:0000313" key="1">
    <source>
        <dbReference type="EMBL" id="KRN77003.1"/>
    </source>
</evidence>
<dbReference type="Pfam" id="PF18953">
    <property type="entry name" value="SAP_new25"/>
    <property type="match status" value="1"/>
</dbReference>
<dbReference type="STRING" id="1620.IV67_GL000516"/>
<proteinExistence type="predicted"/>
<gene>
    <name evidence="1" type="ORF">IV67_GL000516</name>
</gene>